<gene>
    <name evidence="2" type="ORF">AAG570_000267</name>
</gene>
<evidence type="ECO:0000313" key="3">
    <source>
        <dbReference type="Proteomes" id="UP001558652"/>
    </source>
</evidence>
<dbReference type="SUPFAM" id="SSF52047">
    <property type="entry name" value="RNI-like"/>
    <property type="match status" value="1"/>
</dbReference>
<dbReference type="AlphaFoldDB" id="A0ABD0YWV3"/>
<dbReference type="Gene3D" id="1.20.1280.50">
    <property type="match status" value="1"/>
</dbReference>
<accession>A0ABD0YWV3</accession>
<comment type="caution">
    <text evidence="2">The sequence shown here is derived from an EMBL/GenBank/DDBJ whole genome shotgun (WGS) entry which is preliminary data.</text>
</comment>
<dbReference type="InterPro" id="IPR036047">
    <property type="entry name" value="F-box-like_dom_sf"/>
</dbReference>
<evidence type="ECO:0000259" key="1">
    <source>
        <dbReference type="Pfam" id="PF00646"/>
    </source>
</evidence>
<dbReference type="Pfam" id="PF00646">
    <property type="entry name" value="F-box"/>
    <property type="match status" value="1"/>
</dbReference>
<dbReference type="EMBL" id="JBFDAA010000001">
    <property type="protein sequence ID" value="KAL1140335.1"/>
    <property type="molecule type" value="Genomic_DNA"/>
</dbReference>
<dbReference type="PANTHER" id="PTHR20872:SF1">
    <property type="entry name" value="F-BOX DOMAIN-CONTAINING PROTEIN"/>
    <property type="match status" value="1"/>
</dbReference>
<proteinExistence type="predicted"/>
<evidence type="ECO:0000313" key="2">
    <source>
        <dbReference type="EMBL" id="KAL1140335.1"/>
    </source>
</evidence>
<sequence>MGGLWDQLPDLIMEKVYGYLSMRERYYASMVCWSWYRAFYLPKAWEVFVFDETTLTRKRFNYYTGWQYILDHLRTQLCLSTVGEYFRILVFSPMTNFYNLYEFMNMISFYAEQQHLMGEKCTVKDIGRRVHTLKYTFPCNMSPRQEADWGRLYGTGGKLLAAVKRLMSNLCSLRHLELVDLMLDNFEALHLLDQVCCDHCLTLQTLRLINPSKSPCQLLHVGVFINLQVLMISPQNLGEDLLYLLGESQLKELHIVQNRYTPQDVAPMNPKAWTACARRNTRLRVHLSLESIRERCILWQERAPVASILYNSPQCKLQDEILNKTIEWYRDKICAFGHLGLPRYHQQKSFNGRIDPLLLMMAKECPKLHTLIVRERISTATVLLLAENAISLKRLYIRRNAVILRCDWPRNPEWSQEHFNWLKSNSRSYAATELQVSERLGYSWHMLSDKEFKALAPHLY</sequence>
<dbReference type="SUPFAM" id="SSF81383">
    <property type="entry name" value="F-box domain"/>
    <property type="match status" value="1"/>
</dbReference>
<dbReference type="PANTHER" id="PTHR20872">
    <property type="match status" value="1"/>
</dbReference>
<protein>
    <recommendedName>
        <fullName evidence="1">F-box domain-containing protein</fullName>
    </recommendedName>
</protein>
<feature type="domain" description="F-box" evidence="1">
    <location>
        <begin position="5"/>
        <end position="43"/>
    </location>
</feature>
<dbReference type="Gene3D" id="3.80.10.10">
    <property type="entry name" value="Ribonuclease Inhibitor"/>
    <property type="match status" value="1"/>
</dbReference>
<dbReference type="InterPro" id="IPR001810">
    <property type="entry name" value="F-box_dom"/>
</dbReference>
<dbReference type="InterPro" id="IPR032675">
    <property type="entry name" value="LRR_dom_sf"/>
</dbReference>
<dbReference type="Proteomes" id="UP001558652">
    <property type="component" value="Unassembled WGS sequence"/>
</dbReference>
<name>A0ABD0YWV3_9HEMI</name>
<reference evidence="2 3" key="1">
    <citation type="submission" date="2024-07" db="EMBL/GenBank/DDBJ databases">
        <title>Chromosome-level genome assembly of the water stick insect Ranatra chinensis (Heteroptera: Nepidae).</title>
        <authorList>
            <person name="Liu X."/>
        </authorList>
    </citation>
    <scope>NUCLEOTIDE SEQUENCE [LARGE SCALE GENOMIC DNA]</scope>
    <source>
        <strain evidence="2">Cailab_2021Rc</strain>
        <tissue evidence="2">Muscle</tissue>
    </source>
</reference>
<keyword evidence="3" id="KW-1185">Reference proteome</keyword>
<organism evidence="2 3">
    <name type="scientific">Ranatra chinensis</name>
    <dbReference type="NCBI Taxonomy" id="642074"/>
    <lineage>
        <taxon>Eukaryota</taxon>
        <taxon>Metazoa</taxon>
        <taxon>Ecdysozoa</taxon>
        <taxon>Arthropoda</taxon>
        <taxon>Hexapoda</taxon>
        <taxon>Insecta</taxon>
        <taxon>Pterygota</taxon>
        <taxon>Neoptera</taxon>
        <taxon>Paraneoptera</taxon>
        <taxon>Hemiptera</taxon>
        <taxon>Heteroptera</taxon>
        <taxon>Panheteroptera</taxon>
        <taxon>Nepomorpha</taxon>
        <taxon>Nepidae</taxon>
        <taxon>Ranatrinae</taxon>
        <taxon>Ranatra</taxon>
    </lineage>
</organism>